<dbReference type="SUPFAM" id="SSF89796">
    <property type="entry name" value="CoA-transferase family III (CaiB/BaiF)"/>
    <property type="match status" value="1"/>
</dbReference>
<gene>
    <name evidence="2" type="ORF">ACFFP0_01365</name>
</gene>
<dbReference type="Pfam" id="PF02515">
    <property type="entry name" value="CoA_transf_3"/>
    <property type="match status" value="1"/>
</dbReference>
<proteinExistence type="predicted"/>
<accession>A0ABV6AAB0</accession>
<dbReference type="PANTHER" id="PTHR48207">
    <property type="entry name" value="SUCCINATE--HYDROXYMETHYLGLUTARATE COA-TRANSFERASE"/>
    <property type="match status" value="1"/>
</dbReference>
<keyword evidence="1 2" id="KW-0808">Transferase</keyword>
<dbReference type="GO" id="GO:0016740">
    <property type="term" value="F:transferase activity"/>
    <property type="evidence" value="ECO:0007669"/>
    <property type="project" value="UniProtKB-KW"/>
</dbReference>
<name>A0ABV6AAB0_9HYPH</name>
<dbReference type="RefSeq" id="WP_377254971.1">
    <property type="nucleotide sequence ID" value="NZ_JBHMAA010000003.1"/>
</dbReference>
<dbReference type="Gene3D" id="3.30.1540.10">
    <property type="entry name" value="formyl-coa transferase, domain 3"/>
    <property type="match status" value="1"/>
</dbReference>
<evidence type="ECO:0000313" key="2">
    <source>
        <dbReference type="EMBL" id="MFB9947472.1"/>
    </source>
</evidence>
<dbReference type="InterPro" id="IPR044855">
    <property type="entry name" value="CoA-Trfase_III_dom3_sf"/>
</dbReference>
<organism evidence="2 3">
    <name type="scientific">Rhizobium puerariae</name>
    <dbReference type="NCBI Taxonomy" id="1585791"/>
    <lineage>
        <taxon>Bacteria</taxon>
        <taxon>Pseudomonadati</taxon>
        <taxon>Pseudomonadota</taxon>
        <taxon>Alphaproteobacteria</taxon>
        <taxon>Hyphomicrobiales</taxon>
        <taxon>Rhizobiaceae</taxon>
        <taxon>Rhizobium/Agrobacterium group</taxon>
        <taxon>Rhizobium</taxon>
    </lineage>
</organism>
<evidence type="ECO:0000313" key="3">
    <source>
        <dbReference type="Proteomes" id="UP001589692"/>
    </source>
</evidence>
<dbReference type="InterPro" id="IPR003673">
    <property type="entry name" value="CoA-Trfase_fam_III"/>
</dbReference>
<comment type="caution">
    <text evidence="2">The sequence shown here is derived from an EMBL/GenBank/DDBJ whole genome shotgun (WGS) entry which is preliminary data.</text>
</comment>
<sequence length="411" mass="44702">MKNLPLAGLRVLEFTQMVMGPCCGLILADLGAEVIKIEPMPRGDRTRHLSGLAAGFFAAFNRNKKSIAVDMKSVEGLALVKKLVGKADIVIENFRPGRMDNLGLSYKTLSAINDRVVYCSLKGFLPGPYDKRSALDEVVQMMGGLAYMTGLPGKPMRAGASVNDIMGAMFGVIAIQAAIREREKTGKGQEVQASLFENNVFLMAQAMLAEAMTGETSEPWSVKERPWPVYDLFDMTDGTQLFVGIIGDGQWNDFCIEFGRPEWLSDPRLQSNNDRSAQRSWLLPEVRNMLTAMPIDQLIERLEAIGLPFAPVRRPGELLEDPHLLASGGLIDLTLPNGVEARTPALPITFGGKRLNPTAGLPTVGGHTRNVLSEYGIDANEINSMIAKGIVAEMLGERPGEDSAQRTAQSA</sequence>
<dbReference type="InterPro" id="IPR050483">
    <property type="entry name" value="CoA-transferase_III_domain"/>
</dbReference>
<dbReference type="Gene3D" id="3.40.50.10540">
    <property type="entry name" value="Crotonobetainyl-coa:carnitine coa-transferase, domain 1"/>
    <property type="match status" value="1"/>
</dbReference>
<dbReference type="PANTHER" id="PTHR48207:SF3">
    <property type="entry name" value="SUCCINATE--HYDROXYMETHYLGLUTARATE COA-TRANSFERASE"/>
    <property type="match status" value="1"/>
</dbReference>
<dbReference type="InterPro" id="IPR023606">
    <property type="entry name" value="CoA-Trfase_III_dom_1_sf"/>
</dbReference>
<dbReference type="Proteomes" id="UP001589692">
    <property type="component" value="Unassembled WGS sequence"/>
</dbReference>
<dbReference type="EMBL" id="JBHMAA010000003">
    <property type="protein sequence ID" value="MFB9947472.1"/>
    <property type="molecule type" value="Genomic_DNA"/>
</dbReference>
<evidence type="ECO:0000256" key="1">
    <source>
        <dbReference type="ARBA" id="ARBA00022679"/>
    </source>
</evidence>
<reference evidence="2 3" key="1">
    <citation type="submission" date="2024-09" db="EMBL/GenBank/DDBJ databases">
        <authorList>
            <person name="Sun Q."/>
            <person name="Mori K."/>
        </authorList>
    </citation>
    <scope>NUCLEOTIDE SEQUENCE [LARGE SCALE GENOMIC DNA]</scope>
    <source>
        <strain evidence="2 3">TBRC 4938</strain>
    </source>
</reference>
<keyword evidence="3" id="KW-1185">Reference proteome</keyword>
<protein>
    <submittedName>
        <fullName evidence="2">CaiB/BaiF CoA transferase family protein</fullName>
    </submittedName>
</protein>